<evidence type="ECO:0000313" key="1">
    <source>
        <dbReference type="EMBL" id="WQG92498.1"/>
    </source>
</evidence>
<protein>
    <submittedName>
        <fullName evidence="1">DUF4230 domain-containing protein</fullName>
    </submittedName>
</protein>
<gene>
    <name evidence="1" type="ORF">SR876_13360</name>
</gene>
<name>A0ABZ0XP77_9BACT</name>
<sequence length="204" mass="23503">MKRFLLFLILIAFALLLFWLGKQFGSKNVNQEILSNSLIVKEIAELASLEVQGSATTKQSNVVDDGTWMNNMKKAFVENTVWVTVPYVAKYGVDVDSTNFKVEISDKKIVVRLPEPKLLSYELRVDRMETANRKGWLLFSNDETYTGVQKKLYTESRGQLEGNKLYINQSKEKVVKIIREYYKPWLKDHELVVEFGGAKMPLLN</sequence>
<dbReference type="InterPro" id="IPR025324">
    <property type="entry name" value="DUF4230"/>
</dbReference>
<dbReference type="RefSeq" id="WP_072362254.1">
    <property type="nucleotide sequence ID" value="NZ_CBHWAX010000024.1"/>
</dbReference>
<accession>A0ABZ0XP77</accession>
<reference evidence="1 2" key="1">
    <citation type="submission" date="2023-11" db="EMBL/GenBank/DDBJ databases">
        <title>MicrobeMod: A computational toolkit for identifying prokaryotic methylation and restriction-modification with nanopore sequencing.</title>
        <authorList>
            <person name="Crits-Christoph A."/>
            <person name="Kang S.C."/>
            <person name="Lee H."/>
            <person name="Ostrov N."/>
        </authorList>
    </citation>
    <scope>NUCLEOTIDE SEQUENCE [LARGE SCALE GENOMIC DNA]</scope>
    <source>
        <strain evidence="1 2">ATCC 23090</strain>
    </source>
</reference>
<organism evidence="1 2">
    <name type="scientific">Chitinophaga sancti</name>
    <dbReference type="NCBI Taxonomy" id="1004"/>
    <lineage>
        <taxon>Bacteria</taxon>
        <taxon>Pseudomonadati</taxon>
        <taxon>Bacteroidota</taxon>
        <taxon>Chitinophagia</taxon>
        <taxon>Chitinophagales</taxon>
        <taxon>Chitinophagaceae</taxon>
        <taxon>Chitinophaga</taxon>
    </lineage>
</organism>
<evidence type="ECO:0000313" key="2">
    <source>
        <dbReference type="Proteomes" id="UP001326715"/>
    </source>
</evidence>
<dbReference type="Pfam" id="PF14014">
    <property type="entry name" value="DUF4230"/>
    <property type="match status" value="1"/>
</dbReference>
<dbReference type="EMBL" id="CP140154">
    <property type="protein sequence ID" value="WQG92498.1"/>
    <property type="molecule type" value="Genomic_DNA"/>
</dbReference>
<dbReference type="Proteomes" id="UP001326715">
    <property type="component" value="Chromosome"/>
</dbReference>
<keyword evidence="2" id="KW-1185">Reference proteome</keyword>
<proteinExistence type="predicted"/>